<dbReference type="GO" id="GO:0016787">
    <property type="term" value="F:hydrolase activity"/>
    <property type="evidence" value="ECO:0007669"/>
    <property type="project" value="UniProtKB-ARBA"/>
</dbReference>
<evidence type="ECO:0000313" key="1">
    <source>
        <dbReference type="EMBL" id="SKA67339.1"/>
    </source>
</evidence>
<keyword evidence="2" id="KW-1185">Reference proteome</keyword>
<dbReference type="Gene3D" id="3.40.720.10">
    <property type="entry name" value="Alkaline Phosphatase, subunit A"/>
    <property type="match status" value="3"/>
</dbReference>
<gene>
    <name evidence="1" type="ORF">SAMN02745702_00803</name>
</gene>
<evidence type="ECO:0000313" key="2">
    <source>
        <dbReference type="Proteomes" id="UP000189733"/>
    </source>
</evidence>
<dbReference type="InterPro" id="IPR017850">
    <property type="entry name" value="Alkaline_phosphatase_core_sf"/>
</dbReference>
<accession>A0A1T4VQZ2</accession>
<dbReference type="PANTHER" id="PTHR10151:SF120">
    <property type="entry name" value="BIS(5'-ADENOSYL)-TRIPHOSPHATASE"/>
    <property type="match status" value="1"/>
</dbReference>
<dbReference type="OrthoDB" id="9771966at2"/>
<protein>
    <submittedName>
        <fullName evidence="1">Type I phosphodiesterase / nucleotide pyrophosphatase</fullName>
    </submittedName>
</protein>
<dbReference type="AlphaFoldDB" id="A0A1T4VQZ2"/>
<name>A0A1T4VQZ2_9BACT</name>
<dbReference type="InterPro" id="IPR002591">
    <property type="entry name" value="Phosphodiest/P_Trfase"/>
</dbReference>
<sequence>MAKVAKKAALLGFDCMIPKRLEALIAEGALPNFEKFINEGSYMTEGFNMPTVTPPSWATICTGAFPRTHGVEDYYYYVEGRSLEHHKTVQAFGSEPLTAETIWDRWDRAGKKCIVVNYPMSWPSHMKNGVMVQGQGLSPAESRWNEEGNGHKEWLASESVISSDFYPMGEQVRFDDAKGWKNLPEDADEPLAFEVNMHFKESMDPLEDQTWYGLTWESDDDGYDMFALCPEKDLEKAFFVIKAGEWSDVAKHEFVVKSDGRTEPGTFRGKLMKLTDDAEDFTLYLSGISGRHGFIAPADGVKNVEWDKHLICNDMGYVAFVHGIIDMDTVVEVAQFHSEWVTEVATKAIQTNPDFDLFYLHTHLIDWLYHGWLSEMESEDPAIREKALGMERAIYQIEDRFLGKMMELFDDNETIVSCVSDHGATRLGPILNTADALKAKGLTHYEPKKNENYWEIYEESEGFNYELDVTKSKAVPQRYMFVYVNLASKYPGGIVADEDYEKVRDEIIDALYDYKHPETGERPILLAVRKEDAAVFGMGGAQAGDVVYALKPEYMAEHGYGLPTGSCGIGELKNCMFFRGPGVKAGFRYERPRWLADIVPTFCYATGGPVPADTEGAPIYQIFENPDLVD</sequence>
<dbReference type="SUPFAM" id="SSF53649">
    <property type="entry name" value="Alkaline phosphatase-like"/>
    <property type="match status" value="1"/>
</dbReference>
<dbReference type="STRING" id="1121442.SAMN02745702_00803"/>
<organism evidence="1 2">
    <name type="scientific">Desulfobaculum bizertense DSM 18034</name>
    <dbReference type="NCBI Taxonomy" id="1121442"/>
    <lineage>
        <taxon>Bacteria</taxon>
        <taxon>Pseudomonadati</taxon>
        <taxon>Thermodesulfobacteriota</taxon>
        <taxon>Desulfovibrionia</taxon>
        <taxon>Desulfovibrionales</taxon>
        <taxon>Desulfovibrionaceae</taxon>
        <taxon>Desulfobaculum</taxon>
    </lineage>
</organism>
<dbReference type="PANTHER" id="PTHR10151">
    <property type="entry name" value="ECTONUCLEOTIDE PYROPHOSPHATASE/PHOSPHODIESTERASE"/>
    <property type="match status" value="1"/>
</dbReference>
<dbReference type="RefSeq" id="WP_078684111.1">
    <property type="nucleotide sequence ID" value="NZ_FUYA01000002.1"/>
</dbReference>
<dbReference type="Pfam" id="PF01663">
    <property type="entry name" value="Phosphodiest"/>
    <property type="match status" value="2"/>
</dbReference>
<dbReference type="Proteomes" id="UP000189733">
    <property type="component" value="Unassembled WGS sequence"/>
</dbReference>
<reference evidence="1 2" key="1">
    <citation type="submission" date="2017-02" db="EMBL/GenBank/DDBJ databases">
        <authorList>
            <person name="Peterson S.W."/>
        </authorList>
    </citation>
    <scope>NUCLEOTIDE SEQUENCE [LARGE SCALE GENOMIC DNA]</scope>
    <source>
        <strain evidence="1 2">DSM 18034</strain>
    </source>
</reference>
<dbReference type="EMBL" id="FUYA01000002">
    <property type="protein sequence ID" value="SKA67339.1"/>
    <property type="molecule type" value="Genomic_DNA"/>
</dbReference>
<proteinExistence type="predicted"/>